<feature type="chain" id="PRO_5003095580" evidence="6">
    <location>
        <begin position="24"/>
        <end position="240"/>
    </location>
</feature>
<evidence type="ECO:0000256" key="2">
    <source>
        <dbReference type="ARBA" id="ARBA00007456"/>
    </source>
</evidence>
<name>D7FI67_ECTSI</name>
<evidence type="ECO:0000256" key="4">
    <source>
        <dbReference type="ARBA" id="ARBA00022723"/>
    </source>
</evidence>
<dbReference type="InterPro" id="IPR006045">
    <property type="entry name" value="Cupin_1"/>
</dbReference>
<feature type="domain" description="Cupin type-1" evidence="7">
    <location>
        <begin position="43"/>
        <end position="190"/>
    </location>
</feature>
<sequence length="240" mass="25853">MKTFCAAAGFVIAAGLMPSTVQASGVVTAQQQITLFNPEDFVFSLGGPEPDALVDGFQIRFVNVNQLPALDGQGISMALVNLDPCAINLPHIHPRATEMLYVIKGEQVRVAFVEENGGEGAVVNDLAQGGVAFFPQGLIHYQQNLDCEPATFLAALNNDDPGAVTITTRFFELPTEAIQASLNFEEPALQKLIESLPDAPAAARQQCLQRCGMAEPGNDFSYDYTYDDDTKDSKDSGDEY</sequence>
<dbReference type="AlphaFoldDB" id="D7FI67"/>
<keyword evidence="6" id="KW-0732">Signal</keyword>
<dbReference type="Proteomes" id="UP000002630">
    <property type="component" value="Unassembled WGS sequence"/>
</dbReference>
<dbReference type="PANTHER" id="PTHR31238">
    <property type="entry name" value="GERMIN-LIKE PROTEIN SUBFAMILY 3 MEMBER 3"/>
    <property type="match status" value="1"/>
</dbReference>
<dbReference type="eggNOG" id="ENOG502QQ4A">
    <property type="taxonomic scope" value="Eukaryota"/>
</dbReference>
<dbReference type="STRING" id="2880.D7FI67"/>
<dbReference type="Gene3D" id="2.60.120.10">
    <property type="entry name" value="Jelly Rolls"/>
    <property type="match status" value="1"/>
</dbReference>
<dbReference type="CDD" id="cd02241">
    <property type="entry name" value="cupin_OxOx"/>
    <property type="match status" value="1"/>
</dbReference>
<protein>
    <submittedName>
        <fullName evidence="8">Cupin-like protein</fullName>
    </submittedName>
</protein>
<evidence type="ECO:0000256" key="6">
    <source>
        <dbReference type="SAM" id="SignalP"/>
    </source>
</evidence>
<keyword evidence="4" id="KW-0479">Metal-binding</keyword>
<feature type="signal peptide" evidence="6">
    <location>
        <begin position="1"/>
        <end position="23"/>
    </location>
</feature>
<keyword evidence="3" id="KW-0964">Secreted</keyword>
<evidence type="ECO:0000256" key="5">
    <source>
        <dbReference type="ARBA" id="ARBA00023211"/>
    </source>
</evidence>
<dbReference type="InterPro" id="IPR014710">
    <property type="entry name" value="RmlC-like_jellyroll"/>
</dbReference>
<dbReference type="PRINTS" id="PR00325">
    <property type="entry name" value="GERMIN"/>
</dbReference>
<comment type="subcellular location">
    <subcellularLocation>
        <location evidence="1">Secreted</location>
    </subcellularLocation>
</comment>
<evidence type="ECO:0000256" key="3">
    <source>
        <dbReference type="ARBA" id="ARBA00022525"/>
    </source>
</evidence>
<dbReference type="GO" id="GO:0030145">
    <property type="term" value="F:manganese ion binding"/>
    <property type="evidence" value="ECO:0007669"/>
    <property type="project" value="InterPro"/>
</dbReference>
<evidence type="ECO:0000259" key="7">
    <source>
        <dbReference type="SMART" id="SM00835"/>
    </source>
</evidence>
<reference evidence="8 9" key="1">
    <citation type="journal article" date="2010" name="Nature">
        <title>The Ectocarpus genome and the independent evolution of multicellularity in brown algae.</title>
        <authorList>
            <person name="Cock J.M."/>
            <person name="Sterck L."/>
            <person name="Rouze P."/>
            <person name="Scornet D."/>
            <person name="Allen A.E."/>
            <person name="Amoutzias G."/>
            <person name="Anthouard V."/>
            <person name="Artiguenave F."/>
            <person name="Aury J.M."/>
            <person name="Badger J.H."/>
            <person name="Beszteri B."/>
            <person name="Billiau K."/>
            <person name="Bonnet E."/>
            <person name="Bothwell J.H."/>
            <person name="Bowler C."/>
            <person name="Boyen C."/>
            <person name="Brownlee C."/>
            <person name="Carrano C.J."/>
            <person name="Charrier B."/>
            <person name="Cho G.Y."/>
            <person name="Coelho S.M."/>
            <person name="Collen J."/>
            <person name="Corre E."/>
            <person name="Da Silva C."/>
            <person name="Delage L."/>
            <person name="Delaroque N."/>
            <person name="Dittami S.M."/>
            <person name="Doulbeau S."/>
            <person name="Elias M."/>
            <person name="Farnham G."/>
            <person name="Gachon C.M."/>
            <person name="Gschloessl B."/>
            <person name="Heesch S."/>
            <person name="Jabbari K."/>
            <person name="Jubin C."/>
            <person name="Kawai H."/>
            <person name="Kimura K."/>
            <person name="Kloareg B."/>
            <person name="Kupper F.C."/>
            <person name="Lang D."/>
            <person name="Le Bail A."/>
            <person name="Leblanc C."/>
            <person name="Lerouge P."/>
            <person name="Lohr M."/>
            <person name="Lopez P.J."/>
            <person name="Martens C."/>
            <person name="Maumus F."/>
            <person name="Michel G."/>
            <person name="Miranda-Saavedra D."/>
            <person name="Morales J."/>
            <person name="Moreau H."/>
            <person name="Motomura T."/>
            <person name="Nagasato C."/>
            <person name="Napoli C.A."/>
            <person name="Nelson D.R."/>
            <person name="Nyvall-Collen P."/>
            <person name="Peters A.F."/>
            <person name="Pommier C."/>
            <person name="Potin P."/>
            <person name="Poulain J."/>
            <person name="Quesneville H."/>
            <person name="Read B."/>
            <person name="Rensing S.A."/>
            <person name="Ritter A."/>
            <person name="Rousvoal S."/>
            <person name="Samanta M."/>
            <person name="Samson G."/>
            <person name="Schroeder D.C."/>
            <person name="Segurens B."/>
            <person name="Strittmatter M."/>
            <person name="Tonon T."/>
            <person name="Tregear J.W."/>
            <person name="Valentin K."/>
            <person name="von Dassow P."/>
            <person name="Yamagishi T."/>
            <person name="Van de Peer Y."/>
            <person name="Wincker P."/>
        </authorList>
    </citation>
    <scope>NUCLEOTIDE SEQUENCE [LARGE SCALE GENOMIC DNA]</scope>
    <source>
        <strain evidence="9">Ec32 / CCAP1310/4</strain>
    </source>
</reference>
<evidence type="ECO:0000313" key="8">
    <source>
        <dbReference type="EMBL" id="CBJ28692.1"/>
    </source>
</evidence>
<dbReference type="SMART" id="SM00835">
    <property type="entry name" value="Cupin_1"/>
    <property type="match status" value="1"/>
</dbReference>
<keyword evidence="9" id="KW-1185">Reference proteome</keyword>
<organism evidence="8 9">
    <name type="scientific">Ectocarpus siliculosus</name>
    <name type="common">Brown alga</name>
    <name type="synonym">Conferva siliculosa</name>
    <dbReference type="NCBI Taxonomy" id="2880"/>
    <lineage>
        <taxon>Eukaryota</taxon>
        <taxon>Sar</taxon>
        <taxon>Stramenopiles</taxon>
        <taxon>Ochrophyta</taxon>
        <taxon>PX clade</taxon>
        <taxon>Phaeophyceae</taxon>
        <taxon>Ectocarpales</taxon>
        <taxon>Ectocarpaceae</taxon>
        <taxon>Ectocarpus</taxon>
    </lineage>
</organism>
<accession>D7FI67</accession>
<keyword evidence="5" id="KW-0464">Manganese</keyword>
<comment type="similarity">
    <text evidence="2">Belongs to the germin family.</text>
</comment>
<dbReference type="InParanoid" id="D7FI67"/>
<dbReference type="GO" id="GO:0005576">
    <property type="term" value="C:extracellular region"/>
    <property type="evidence" value="ECO:0007669"/>
    <property type="project" value="UniProtKB-SubCell"/>
</dbReference>
<dbReference type="InterPro" id="IPR011051">
    <property type="entry name" value="RmlC_Cupin_sf"/>
</dbReference>
<evidence type="ECO:0000256" key="1">
    <source>
        <dbReference type="ARBA" id="ARBA00004613"/>
    </source>
</evidence>
<dbReference type="SUPFAM" id="SSF51182">
    <property type="entry name" value="RmlC-like cupins"/>
    <property type="match status" value="1"/>
</dbReference>
<evidence type="ECO:0000313" key="9">
    <source>
        <dbReference type="Proteomes" id="UP000002630"/>
    </source>
</evidence>
<gene>
    <name evidence="8" type="ORF">Esi_0118_0007</name>
</gene>
<dbReference type="EMBL" id="FN649760">
    <property type="protein sequence ID" value="CBJ28692.1"/>
    <property type="molecule type" value="Genomic_DNA"/>
</dbReference>
<proteinExistence type="inferred from homology"/>
<dbReference type="Pfam" id="PF00190">
    <property type="entry name" value="Cupin_1"/>
    <property type="match status" value="1"/>
</dbReference>
<dbReference type="InterPro" id="IPR001929">
    <property type="entry name" value="Germin"/>
</dbReference>
<dbReference type="OrthoDB" id="1921208at2759"/>